<dbReference type="PANTHER" id="PTHR30034">
    <property type="entry name" value="FLAGELLAR MOTOR SWITCH PROTEIN FLIM"/>
    <property type="match status" value="1"/>
</dbReference>
<evidence type="ECO:0000256" key="1">
    <source>
        <dbReference type="ARBA" id="ARBA00022500"/>
    </source>
</evidence>
<gene>
    <name evidence="2" type="ORF">H0I76_18350</name>
</gene>
<dbReference type="GO" id="GO:0009425">
    <property type="term" value="C:bacterial-type flagellum basal body"/>
    <property type="evidence" value="ECO:0007669"/>
    <property type="project" value="InterPro"/>
</dbReference>
<dbReference type="CDD" id="cd17908">
    <property type="entry name" value="FliM"/>
    <property type="match status" value="1"/>
</dbReference>
<sequence length="325" mass="34959">MAARIEDQVSVLSRKLRGPKMRLGGFPPMEPLCSTFASIASMRTREALQREIDVSLYGYEVMRHGDYLKGLHAPSAIYVLNFPATQGAGLVKAHPRLLGKLLDIYLGGDGSFEEANFARALTSIDLALYGRFVELVARCFDEAVRELCGASALGVARPTRFEQAPGTVRIAPDASDMFLIKLNFHVGDDKLGAGLDFVLPAATLEPLKGAMIAAQRESDPAQGLWADQMMSQVLAMPLSMCASISLGRFSLSEISGFREGNVLELPAGGLEHVALRAATSDGPVTLCTGKLGACDRQKAIRLSGPPDARFLAPLRRAMEAREPAE</sequence>
<dbReference type="PRINTS" id="PR00955">
    <property type="entry name" value="FLGMOTORFLIM"/>
</dbReference>
<dbReference type="PANTHER" id="PTHR30034:SF6">
    <property type="entry name" value="YOP PROTEINS TRANSLOCATION PROTEIN Q"/>
    <property type="match status" value="1"/>
</dbReference>
<dbReference type="GO" id="GO:0071978">
    <property type="term" value="P:bacterial-type flagellum-dependent swarming motility"/>
    <property type="evidence" value="ECO:0007669"/>
    <property type="project" value="TreeGrafter"/>
</dbReference>
<evidence type="ECO:0000313" key="2">
    <source>
        <dbReference type="EMBL" id="MBK0401164.1"/>
    </source>
</evidence>
<dbReference type="InterPro" id="IPR028976">
    <property type="entry name" value="CheC-like_sf"/>
</dbReference>
<comment type="caution">
    <text evidence="2">The sequence shown here is derived from an EMBL/GenBank/DDBJ whole genome shotgun (WGS) entry which is preliminary data.</text>
</comment>
<name>A0A8J7M9G0_9RHOB</name>
<evidence type="ECO:0000313" key="3">
    <source>
        <dbReference type="Proteomes" id="UP000655420"/>
    </source>
</evidence>
<evidence type="ECO:0008006" key="4">
    <source>
        <dbReference type="Google" id="ProtNLM"/>
    </source>
</evidence>
<dbReference type="Proteomes" id="UP000655420">
    <property type="component" value="Unassembled WGS sequence"/>
</dbReference>
<dbReference type="EMBL" id="JAEHHL010000015">
    <property type="protein sequence ID" value="MBK0401164.1"/>
    <property type="molecule type" value="Genomic_DNA"/>
</dbReference>
<dbReference type="Pfam" id="PF02154">
    <property type="entry name" value="FliM"/>
    <property type="match status" value="1"/>
</dbReference>
<reference evidence="2" key="1">
    <citation type="submission" date="2020-12" db="EMBL/GenBank/DDBJ databases">
        <title>Bacterial taxonomy.</title>
        <authorList>
            <person name="Pan X."/>
        </authorList>
    </citation>
    <scope>NUCLEOTIDE SEQUENCE</scope>
    <source>
        <strain evidence="2">M0105</strain>
    </source>
</reference>
<protein>
    <recommendedName>
        <fullName evidence="4">Flagellar motor switch protein FliM</fullName>
    </recommendedName>
</protein>
<dbReference type="GO" id="GO:0050918">
    <property type="term" value="P:positive chemotaxis"/>
    <property type="evidence" value="ECO:0007669"/>
    <property type="project" value="TreeGrafter"/>
</dbReference>
<proteinExistence type="predicted"/>
<dbReference type="InterPro" id="IPR001689">
    <property type="entry name" value="Flag_FliM"/>
</dbReference>
<keyword evidence="1" id="KW-0145">Chemotaxis</keyword>
<dbReference type="AlphaFoldDB" id="A0A8J7M9G0"/>
<dbReference type="Gene3D" id="3.40.1550.10">
    <property type="entry name" value="CheC-like"/>
    <property type="match status" value="1"/>
</dbReference>
<dbReference type="GO" id="GO:0003774">
    <property type="term" value="F:cytoskeletal motor activity"/>
    <property type="evidence" value="ECO:0007669"/>
    <property type="project" value="InterPro"/>
</dbReference>
<organism evidence="2 3">
    <name type="scientific">Thermohalobaculum xanthum</name>
    <dbReference type="NCBI Taxonomy" id="2753746"/>
    <lineage>
        <taxon>Bacteria</taxon>
        <taxon>Pseudomonadati</taxon>
        <taxon>Pseudomonadota</taxon>
        <taxon>Alphaproteobacteria</taxon>
        <taxon>Rhodobacterales</taxon>
        <taxon>Paracoccaceae</taxon>
        <taxon>Thermohalobaculum</taxon>
    </lineage>
</organism>
<accession>A0A8J7M9G0</accession>
<keyword evidence="3" id="KW-1185">Reference proteome</keyword>